<protein>
    <recommendedName>
        <fullName evidence="4 5">Kynureninase</fullName>
        <ecNumber evidence="4 5">3.7.1.3</ecNumber>
    </recommendedName>
    <alternativeName>
        <fullName evidence="4">L-kynurenine hydrolase</fullName>
    </alternativeName>
</protein>
<dbReference type="PANTHER" id="PTHR14084:SF0">
    <property type="entry name" value="KYNURENINASE"/>
    <property type="match status" value="1"/>
</dbReference>
<feature type="binding site" evidence="4">
    <location>
        <position position="235"/>
    </location>
    <ligand>
        <name>pyridoxal 5'-phosphate</name>
        <dbReference type="ChEBI" id="CHEBI:597326"/>
    </ligand>
</feature>
<keyword evidence="3 4" id="KW-0663">Pyridoxal phosphate</keyword>
<keyword evidence="1 4" id="KW-0662">Pyridine nucleotide biosynthesis</keyword>
<dbReference type="PIRSF" id="PIRSF038800">
    <property type="entry name" value="KYNU"/>
    <property type="match status" value="1"/>
</dbReference>
<feature type="modified residue" description="N6-(pyridoxal phosphate)lysine" evidence="4">
    <location>
        <position position="236"/>
    </location>
</feature>
<comment type="subunit">
    <text evidence="4 6">Homodimer.</text>
</comment>
<feature type="binding site" evidence="4">
    <location>
        <position position="292"/>
    </location>
    <ligand>
        <name>pyridoxal 5'-phosphate</name>
        <dbReference type="ChEBI" id="CHEBI:597326"/>
    </ligand>
</feature>
<feature type="binding site" evidence="4">
    <location>
        <position position="102"/>
    </location>
    <ligand>
        <name>pyridoxal 5'-phosphate</name>
        <dbReference type="ChEBI" id="CHEBI:597326"/>
    </ligand>
</feature>
<name>A0ABV8X4R0_9LACT</name>
<dbReference type="HAMAP" id="MF_01970">
    <property type="entry name" value="Kynureninase"/>
    <property type="match status" value="1"/>
</dbReference>
<comment type="pathway">
    <text evidence="4 6">Cofactor biosynthesis; NAD(+) biosynthesis; quinolinate from L-kynurenine: step 2/3.</text>
</comment>
<evidence type="ECO:0000313" key="8">
    <source>
        <dbReference type="Proteomes" id="UP001595817"/>
    </source>
</evidence>
<dbReference type="Gene3D" id="3.40.640.10">
    <property type="entry name" value="Type I PLP-dependent aspartate aminotransferase-like (Major domain)"/>
    <property type="match status" value="1"/>
</dbReference>
<dbReference type="RefSeq" id="WP_378155303.1">
    <property type="nucleotide sequence ID" value="NZ_JBHSEC010000019.1"/>
</dbReference>
<feature type="binding site" evidence="4">
    <location>
        <position position="101"/>
    </location>
    <ligand>
        <name>pyridoxal 5'-phosphate</name>
        <dbReference type="ChEBI" id="CHEBI:597326"/>
    </ligand>
</feature>
<evidence type="ECO:0000313" key="7">
    <source>
        <dbReference type="EMBL" id="MFC4410918.1"/>
    </source>
</evidence>
<dbReference type="Gene3D" id="3.90.1150.10">
    <property type="entry name" value="Aspartate Aminotransferase, domain 1"/>
    <property type="match status" value="1"/>
</dbReference>
<dbReference type="EMBL" id="JBHSEC010000019">
    <property type="protein sequence ID" value="MFC4410918.1"/>
    <property type="molecule type" value="Genomic_DNA"/>
</dbReference>
<feature type="binding site" evidence="4">
    <location>
        <position position="213"/>
    </location>
    <ligand>
        <name>pyridoxal 5'-phosphate</name>
        <dbReference type="ChEBI" id="CHEBI:597326"/>
    </ligand>
</feature>
<dbReference type="InterPro" id="IPR015424">
    <property type="entry name" value="PyrdxlP-dep_Trfase"/>
</dbReference>
<dbReference type="InterPro" id="IPR010111">
    <property type="entry name" value="Kynureninase"/>
</dbReference>
<organism evidence="7 8">
    <name type="scientific">Chungangia koreensis</name>
    <dbReference type="NCBI Taxonomy" id="752657"/>
    <lineage>
        <taxon>Bacteria</taxon>
        <taxon>Bacillati</taxon>
        <taxon>Bacillota</taxon>
        <taxon>Bacilli</taxon>
        <taxon>Lactobacillales</taxon>
        <taxon>Chungangia</taxon>
    </lineage>
</organism>
<feature type="binding site" evidence="4">
    <location>
        <position position="210"/>
    </location>
    <ligand>
        <name>pyridoxal 5'-phosphate</name>
        <dbReference type="ChEBI" id="CHEBI:597326"/>
    </ligand>
</feature>
<sequence>MNQQLGVENARRLDQEDGLSRYKAEFHIKEGSIYMDGNSLGLLSKRAEQSLLQLLESWKEHAIDGWMKGEHPWFNLSERVGKQMEPLVGGKDGEVIATGSTTVNLHQLTASFYSPSGSRTKILADELNFPSDLYALQSQIRLKGLKPEEHLKLVKSRDGRFLDEEDIVDAMTDEVALIVLPAVLYRSGKILDMERLTKEAHNRGIPIGFDLCHSIGTIPHKLHDWGTDFAFWCTYKYLNGGPGATGGLFIHEKHFKKQPGLGGWFGSEKDKQFDMDISPTYAQDAGAYQIGTPNVFSLAPLIGSLELFNDVGIERLRTKSLKLTAYMMDLIQNELEDYGFTIGNPKDESRGGHIFLEHPEAARICKALKAAGVIPDFRKPNGIRLAPAALYNSFEDVWETVQRLKTIMEHEHYKLFTNEREVIA</sequence>
<dbReference type="InterPro" id="IPR015421">
    <property type="entry name" value="PyrdxlP-dep_Trfase_major"/>
</dbReference>
<comment type="caution">
    <text evidence="4">Lacks conserved residue(s) required for the propagation of feature annotation.</text>
</comment>
<comment type="cofactor">
    <cofactor evidence="4 6">
        <name>pyridoxal 5'-phosphate</name>
        <dbReference type="ChEBI" id="CHEBI:597326"/>
    </cofactor>
</comment>
<dbReference type="InterPro" id="IPR015422">
    <property type="entry name" value="PyrdxlP-dep_Trfase_small"/>
</dbReference>
<keyword evidence="2 4" id="KW-0378">Hydrolase</keyword>
<keyword evidence="8" id="KW-1185">Reference proteome</keyword>
<comment type="caution">
    <text evidence="7">The sequence shown here is derived from an EMBL/GenBank/DDBJ whole genome shotgun (WGS) entry which is preliminary data.</text>
</comment>
<dbReference type="SUPFAM" id="SSF53383">
    <property type="entry name" value="PLP-dependent transferases"/>
    <property type="match status" value="1"/>
</dbReference>
<feature type="binding site" evidence="4">
    <location>
        <begin position="129"/>
        <end position="132"/>
    </location>
    <ligand>
        <name>pyridoxal 5'-phosphate</name>
        <dbReference type="ChEBI" id="CHEBI:597326"/>
    </ligand>
</feature>
<dbReference type="Proteomes" id="UP001595817">
    <property type="component" value="Unassembled WGS sequence"/>
</dbReference>
<evidence type="ECO:0000256" key="3">
    <source>
        <dbReference type="ARBA" id="ARBA00022898"/>
    </source>
</evidence>
<accession>A0ABV8X4R0</accession>
<dbReference type="GO" id="GO:0030429">
    <property type="term" value="F:kynureninase activity"/>
    <property type="evidence" value="ECO:0007669"/>
    <property type="project" value="UniProtKB-EC"/>
</dbReference>
<dbReference type="PANTHER" id="PTHR14084">
    <property type="entry name" value="KYNURENINASE"/>
    <property type="match status" value="1"/>
</dbReference>
<evidence type="ECO:0000256" key="1">
    <source>
        <dbReference type="ARBA" id="ARBA00022642"/>
    </source>
</evidence>
<evidence type="ECO:0000256" key="2">
    <source>
        <dbReference type="ARBA" id="ARBA00022801"/>
    </source>
</evidence>
<reference evidence="8" key="1">
    <citation type="journal article" date="2019" name="Int. J. Syst. Evol. Microbiol.">
        <title>The Global Catalogue of Microorganisms (GCM) 10K type strain sequencing project: providing services to taxonomists for standard genome sequencing and annotation.</title>
        <authorList>
            <consortium name="The Broad Institute Genomics Platform"/>
            <consortium name="The Broad Institute Genome Sequencing Center for Infectious Disease"/>
            <person name="Wu L."/>
            <person name="Ma J."/>
        </authorList>
    </citation>
    <scope>NUCLEOTIDE SEQUENCE [LARGE SCALE GENOMIC DNA]</scope>
    <source>
        <strain evidence="8">CCUG 59778</strain>
    </source>
</reference>
<comment type="pathway">
    <text evidence="4 6">Amino-acid degradation; L-kynurenine degradation; L-alanine and anthranilate from L-kynurenine: step 1/1.</text>
</comment>
<gene>
    <name evidence="4 7" type="primary">kynU</name>
    <name evidence="7" type="ORF">ACFOZY_10865</name>
</gene>
<proteinExistence type="inferred from homology"/>
<dbReference type="NCBIfam" id="TIGR01814">
    <property type="entry name" value="kynureninase"/>
    <property type="match status" value="1"/>
</dbReference>
<comment type="catalytic activity">
    <reaction evidence="4 6">
        <text>L-kynurenine + H2O = anthranilate + L-alanine + H(+)</text>
        <dbReference type="Rhea" id="RHEA:16813"/>
        <dbReference type="ChEBI" id="CHEBI:15377"/>
        <dbReference type="ChEBI" id="CHEBI:15378"/>
        <dbReference type="ChEBI" id="CHEBI:16567"/>
        <dbReference type="ChEBI" id="CHEBI:57959"/>
        <dbReference type="ChEBI" id="CHEBI:57972"/>
        <dbReference type="EC" id="3.7.1.3"/>
    </reaction>
</comment>
<comment type="function">
    <text evidence="4 6">Catalyzes the cleavage of L-kynurenine (L-Kyn) and L-3-hydroxykynurenine (L-3OHKyn) into anthranilic acid (AA) and 3-hydroxyanthranilic acid (3-OHAA), respectively.</text>
</comment>
<evidence type="ECO:0000256" key="5">
    <source>
        <dbReference type="NCBIfam" id="TIGR01814"/>
    </source>
</evidence>
<evidence type="ECO:0000256" key="4">
    <source>
        <dbReference type="HAMAP-Rule" id="MF_01970"/>
    </source>
</evidence>
<evidence type="ECO:0000256" key="6">
    <source>
        <dbReference type="PIRNR" id="PIRNR038800"/>
    </source>
</evidence>
<feature type="binding site" evidence="4">
    <location>
        <position position="264"/>
    </location>
    <ligand>
        <name>pyridoxal 5'-phosphate</name>
        <dbReference type="ChEBI" id="CHEBI:597326"/>
    </ligand>
</feature>
<dbReference type="Pfam" id="PF22580">
    <property type="entry name" value="KYNU_C"/>
    <property type="match status" value="1"/>
</dbReference>
<comment type="similarity">
    <text evidence="4 6">Belongs to the kynureninase family.</text>
</comment>
<dbReference type="EC" id="3.7.1.3" evidence="4 5"/>
<comment type="catalytic activity">
    <reaction evidence="6">
        <text>3-hydroxy-L-kynurenine + H2O = 3-hydroxyanthranilate + L-alanine + H(+)</text>
        <dbReference type="Rhea" id="RHEA:25143"/>
        <dbReference type="ChEBI" id="CHEBI:15377"/>
        <dbReference type="ChEBI" id="CHEBI:15378"/>
        <dbReference type="ChEBI" id="CHEBI:36559"/>
        <dbReference type="ChEBI" id="CHEBI:57972"/>
        <dbReference type="ChEBI" id="CHEBI:58125"/>
        <dbReference type="EC" id="3.7.1.3"/>
    </reaction>
</comment>